<feature type="compositionally biased region" description="Basic and acidic residues" evidence="11">
    <location>
        <begin position="435"/>
        <end position="447"/>
    </location>
</feature>
<evidence type="ECO:0000256" key="8">
    <source>
        <dbReference type="ARBA" id="ARBA00059351"/>
    </source>
</evidence>
<feature type="region of interest" description="Disordered" evidence="11">
    <location>
        <begin position="1170"/>
        <end position="1195"/>
    </location>
</feature>
<feature type="domain" description="MIF4G" evidence="12">
    <location>
        <begin position="123"/>
        <end position="319"/>
    </location>
</feature>
<evidence type="ECO:0000256" key="6">
    <source>
        <dbReference type="ARBA" id="ARBA00023054"/>
    </source>
</evidence>
<name>A0A1B6CUR7_9HEMI</name>
<dbReference type="GO" id="GO:0000184">
    <property type="term" value="P:nuclear-transcribed mRNA catabolic process, nonsense-mediated decay"/>
    <property type="evidence" value="ECO:0007669"/>
    <property type="project" value="UniProtKB-KW"/>
</dbReference>
<organism evidence="13">
    <name type="scientific">Clastoptera arizonana</name>
    <name type="common">Arizona spittle bug</name>
    <dbReference type="NCBI Taxonomy" id="38151"/>
    <lineage>
        <taxon>Eukaryota</taxon>
        <taxon>Metazoa</taxon>
        <taxon>Ecdysozoa</taxon>
        <taxon>Arthropoda</taxon>
        <taxon>Hexapoda</taxon>
        <taxon>Insecta</taxon>
        <taxon>Pterygota</taxon>
        <taxon>Neoptera</taxon>
        <taxon>Paraneoptera</taxon>
        <taxon>Hemiptera</taxon>
        <taxon>Auchenorrhyncha</taxon>
        <taxon>Cercopoidea</taxon>
        <taxon>Clastopteridae</taxon>
        <taxon>Clastoptera</taxon>
    </lineage>
</organism>
<sequence length="1195" mass="138533">MTDDKFNLRVHEMDENGEGNGNSTILEENINTLPGLSKESLNINTTTGKEIAEDLEVSTTYAETAVLDKIIDDSDSDSTEEKVLLNYVKEAELRISSKMELRLKNQTAQRPDETTLGKLDSSLKKNTAYVRKVRNFTATQLDSLIKDMTSLNLSKYISEVAVALVDTKLKLTDVPAAVSLCSELHCTYHEFSKVLLEHWVKTLTLKKDEKIANPSKLRVDLRFYGDLVTTGIFPYKEALPLLGNVLTMLTTLDKEEHNNINIILSFCKHCGEDYAGLVPRTIRLLSDKYGIPVPRSTALPPEKQKNVRGLLKDYYTSLCKHLHKEYGEVQAFERQNRRILQTKGELSTERKEKGEVLAASLQRLTNGTNSFAEALDETLPTVPEDHINRSQDTIANSETEEGTATSNLWEDEETQRFYQDFPNIQEFLPNFKIPKESTPHETSMTEEKLDEDLKEDELEEESTKDYESIPTTEVEDIDDTENNSNISSKILLDAFLSHLPNCVNREMIDNAAIEFLMNHNTKHHRKKLVKILFGVPRTRLDLLPFYSRLVAILNPIMPELSQDLSYLLKYDFKYHIRKKDQINIESKIKVIRFIGELVKFNLYSKIEGLYCLKVLLHDFTHHHIEMACNFLESCGRYFFRNPDTHQRTKIYLEQMMRKKAVMALDSRYVTMIENAFYHVNPPETSLLKIKERPPLYQFIRHILYQDLMQHEKEDQVLNQMRALPWDEPLVSAYAIKCLTNAFNVKYYHIKTLANLLAGLVDHQEFVGAQVVDGVLEDIRLGIEINLLKMNQRRVAMVKYLGELYNYRMVESSDIFKVFYSLISLGVTFEHDSPSFIDPPDNLFRIRLVCVLLETCGQFFTHGLSKVRLDYFFVYFQNYYWFKFSHPMWTQDNQFPISIHYLFRDTISALRPNITLMTSFEESKAAVYDLQVKFMAKIGKPMSIQDQEEGLETIMEIHGEELTEDWELLSSEEDHDLNSPSPDPSKSTLSSSPNFMERERHHSSKSGSTKEWTDDNEIEDSDEISDVQNEKPLSQDDEDFQNAFEKMVSDNIQERMKENVKPQLADISVPIHIKNNNKKTYEQLMEPDQNEPVVNFTLMLRKGNKQQYKNLTVPTDSELAQNLRSQEEAERMEKEKVKQLTLDINERLEEEDYQDTLAQIQRPAIVNLNRERRSKYHHPKGAPDADLIFGRKKFPR</sequence>
<evidence type="ECO:0000256" key="4">
    <source>
        <dbReference type="ARBA" id="ARBA00022737"/>
    </source>
</evidence>
<reference evidence="13" key="1">
    <citation type="submission" date="2015-12" db="EMBL/GenBank/DDBJ databases">
        <title>De novo transcriptome assembly of four potential Pierce s Disease insect vectors from Arizona vineyards.</title>
        <authorList>
            <person name="Tassone E.E."/>
        </authorList>
    </citation>
    <scope>NUCLEOTIDE SEQUENCE</scope>
</reference>
<dbReference type="AlphaFoldDB" id="A0A1B6CUR7"/>
<keyword evidence="5" id="KW-0694">RNA-binding</keyword>
<dbReference type="FunFam" id="1.25.40.180:FF:000014">
    <property type="entry name" value="Putative regulator of nonsense transcripts 2"/>
    <property type="match status" value="1"/>
</dbReference>
<keyword evidence="2" id="KW-0963">Cytoplasm</keyword>
<feature type="compositionally biased region" description="Acidic residues" evidence="11">
    <location>
        <begin position="448"/>
        <end position="460"/>
    </location>
</feature>
<feature type="region of interest" description="Disordered" evidence="11">
    <location>
        <begin position="971"/>
        <end position="1037"/>
    </location>
</feature>
<dbReference type="InterPro" id="IPR039762">
    <property type="entry name" value="Nmd2/UPF2"/>
</dbReference>
<dbReference type="Gene3D" id="1.25.40.180">
    <property type="match status" value="3"/>
</dbReference>
<evidence type="ECO:0000256" key="2">
    <source>
        <dbReference type="ARBA" id="ARBA00022490"/>
    </source>
</evidence>
<dbReference type="Pfam" id="PF02854">
    <property type="entry name" value="MIF4G"/>
    <property type="match status" value="3"/>
</dbReference>
<keyword evidence="7" id="KW-0866">Nonsense-mediated mRNA decay</keyword>
<dbReference type="SMART" id="SM00543">
    <property type="entry name" value="MIF4G"/>
    <property type="match status" value="3"/>
</dbReference>
<evidence type="ECO:0000256" key="10">
    <source>
        <dbReference type="ARBA" id="ARBA00080859"/>
    </source>
</evidence>
<feature type="domain" description="MIF4G" evidence="12">
    <location>
        <begin position="493"/>
        <end position="682"/>
    </location>
</feature>
<feature type="compositionally biased region" description="Acidic residues" evidence="11">
    <location>
        <begin position="1013"/>
        <end position="1024"/>
    </location>
</feature>
<dbReference type="EMBL" id="GEDC01020223">
    <property type="protein sequence ID" value="JAS17075.1"/>
    <property type="molecule type" value="Transcribed_RNA"/>
</dbReference>
<dbReference type="FunFam" id="1.25.40.180:FF:000023">
    <property type="entry name" value="regulator of nonsense transcripts 2 isoform X1"/>
    <property type="match status" value="1"/>
</dbReference>
<keyword evidence="3" id="KW-0597">Phosphoprotein</keyword>
<evidence type="ECO:0000256" key="5">
    <source>
        <dbReference type="ARBA" id="ARBA00022884"/>
    </source>
</evidence>
<keyword evidence="6" id="KW-0175">Coiled coil</keyword>
<dbReference type="Gene3D" id="4.10.80.160">
    <property type="match status" value="1"/>
</dbReference>
<dbReference type="FunFam" id="1.25.40.180:FF:000015">
    <property type="entry name" value="regulator of nonsense transcripts 2 isoform X1"/>
    <property type="match status" value="1"/>
</dbReference>
<dbReference type="GO" id="GO:0003723">
    <property type="term" value="F:RNA binding"/>
    <property type="evidence" value="ECO:0007669"/>
    <property type="project" value="UniProtKB-KW"/>
</dbReference>
<evidence type="ECO:0000256" key="1">
    <source>
        <dbReference type="ARBA" id="ARBA00004556"/>
    </source>
</evidence>
<evidence type="ECO:0000256" key="3">
    <source>
        <dbReference type="ARBA" id="ARBA00022553"/>
    </source>
</evidence>
<evidence type="ECO:0000256" key="9">
    <source>
        <dbReference type="ARBA" id="ARBA00068726"/>
    </source>
</evidence>
<dbReference type="InterPro" id="IPR007193">
    <property type="entry name" value="Upf2/Nmd2_C"/>
</dbReference>
<feature type="domain" description="MIF4G" evidence="12">
    <location>
        <begin position="697"/>
        <end position="912"/>
    </location>
</feature>
<comment type="subcellular location">
    <subcellularLocation>
        <location evidence="1">Cytoplasm</location>
        <location evidence="1">Perinuclear region</location>
    </subcellularLocation>
</comment>
<dbReference type="PANTHER" id="PTHR12839">
    <property type="entry name" value="NONSENSE-MEDIATED MRNA DECAY PROTEIN 2 UP-FRAMESHIFT SUPPRESSOR 2"/>
    <property type="match status" value="1"/>
</dbReference>
<dbReference type="SUPFAM" id="SSF48371">
    <property type="entry name" value="ARM repeat"/>
    <property type="match status" value="3"/>
</dbReference>
<dbReference type="InterPro" id="IPR003890">
    <property type="entry name" value="MIF4G-like_typ-3"/>
</dbReference>
<evidence type="ECO:0000259" key="12">
    <source>
        <dbReference type="SMART" id="SM00543"/>
    </source>
</evidence>
<evidence type="ECO:0000256" key="11">
    <source>
        <dbReference type="SAM" id="MobiDB-lite"/>
    </source>
</evidence>
<keyword evidence="4" id="KW-0677">Repeat</keyword>
<dbReference type="PANTHER" id="PTHR12839:SF7">
    <property type="entry name" value="REGULATOR OF NONSENSE TRANSCRIPTS 2"/>
    <property type="match status" value="1"/>
</dbReference>
<dbReference type="GO" id="GO:0035145">
    <property type="term" value="C:exon-exon junction complex"/>
    <property type="evidence" value="ECO:0007669"/>
    <property type="project" value="TreeGrafter"/>
</dbReference>
<dbReference type="GO" id="GO:0048471">
    <property type="term" value="C:perinuclear region of cytoplasm"/>
    <property type="evidence" value="ECO:0007669"/>
    <property type="project" value="UniProtKB-SubCell"/>
</dbReference>
<comment type="function">
    <text evidence="8">Involved in nonsense-mediated decay (NMD) of mRNAs containing premature stop codons by associating with the nuclear exon junction complex (EJC). Recruited by UPF3B associated with the EJC core at the cytoplasmic side of the nuclear envelope and the subsequent formation of an UPF1-UPF2-UPF3 surveillance complex (including UPF1 bound to release factors at the stalled ribosome) is believed to activate NMD. In cooperation with UPF3B stimulates both ATPase and RNA helicase activities of UPF1. Binds spliced mRNA.</text>
</comment>
<protein>
    <recommendedName>
        <fullName evidence="9">Regulator of nonsense transcripts 2</fullName>
    </recommendedName>
    <alternativeName>
        <fullName evidence="10">Up-frameshift suppressor 2 homolog</fullName>
    </alternativeName>
</protein>
<accession>A0A1B6CUR7</accession>
<feature type="compositionally biased region" description="Low complexity" evidence="11">
    <location>
        <begin position="983"/>
        <end position="992"/>
    </location>
</feature>
<evidence type="ECO:0000256" key="7">
    <source>
        <dbReference type="ARBA" id="ARBA00023161"/>
    </source>
</evidence>
<feature type="region of interest" description="Disordered" evidence="11">
    <location>
        <begin position="435"/>
        <end position="469"/>
    </location>
</feature>
<evidence type="ECO:0000313" key="13">
    <source>
        <dbReference type="EMBL" id="JAS17075.1"/>
    </source>
</evidence>
<dbReference type="GO" id="GO:0005829">
    <property type="term" value="C:cytosol"/>
    <property type="evidence" value="ECO:0007669"/>
    <property type="project" value="UniProtKB-ARBA"/>
</dbReference>
<gene>
    <name evidence="13" type="ORF">g.8992</name>
</gene>
<dbReference type="Pfam" id="PF04050">
    <property type="entry name" value="Upf2"/>
    <property type="match status" value="1"/>
</dbReference>
<dbReference type="InterPro" id="IPR016024">
    <property type="entry name" value="ARM-type_fold"/>
</dbReference>
<proteinExistence type="predicted"/>